<evidence type="ECO:0000256" key="5">
    <source>
        <dbReference type="SAM" id="MobiDB-lite"/>
    </source>
</evidence>
<dbReference type="CDD" id="cd20071">
    <property type="entry name" value="SET_SMYD"/>
    <property type="match status" value="1"/>
</dbReference>
<dbReference type="EMBL" id="CANHGI010000006">
    <property type="protein sequence ID" value="CAI5454075.1"/>
    <property type="molecule type" value="Genomic_DNA"/>
</dbReference>
<accession>A0A9P1N7J5</accession>
<feature type="domain" description="MYND-type" evidence="6">
    <location>
        <begin position="41"/>
        <end position="78"/>
    </location>
</feature>
<keyword evidence="3" id="KW-0862">Zinc</keyword>
<dbReference type="InterPro" id="IPR011990">
    <property type="entry name" value="TPR-like_helical_dom_sf"/>
</dbReference>
<evidence type="ECO:0000313" key="8">
    <source>
        <dbReference type="Proteomes" id="UP001152747"/>
    </source>
</evidence>
<feature type="region of interest" description="Disordered" evidence="5">
    <location>
        <begin position="510"/>
        <end position="531"/>
    </location>
</feature>
<dbReference type="InterPro" id="IPR002893">
    <property type="entry name" value="Znf_MYND"/>
</dbReference>
<dbReference type="GO" id="GO:0008270">
    <property type="term" value="F:zinc ion binding"/>
    <property type="evidence" value="ECO:0007669"/>
    <property type="project" value="UniProtKB-KW"/>
</dbReference>
<dbReference type="PROSITE" id="PS01360">
    <property type="entry name" value="ZF_MYND_1"/>
    <property type="match status" value="1"/>
</dbReference>
<keyword evidence="2 4" id="KW-0863">Zinc-finger</keyword>
<dbReference type="InterPro" id="IPR050869">
    <property type="entry name" value="H3K4_H4K5_MeTrfase"/>
</dbReference>
<dbReference type="Gene3D" id="1.10.220.160">
    <property type="match status" value="1"/>
</dbReference>
<dbReference type="SUPFAM" id="SSF144232">
    <property type="entry name" value="HIT/MYND zinc finger-like"/>
    <property type="match status" value="1"/>
</dbReference>
<keyword evidence="8" id="KW-1185">Reference proteome</keyword>
<dbReference type="AlphaFoldDB" id="A0A9P1N7J5"/>
<dbReference type="PANTHER" id="PTHR12197:SF241">
    <property type="entry name" value="MYND-TYPE DOMAIN-CONTAINING PROTEIN"/>
    <property type="match status" value="1"/>
</dbReference>
<evidence type="ECO:0000256" key="3">
    <source>
        <dbReference type="ARBA" id="ARBA00022833"/>
    </source>
</evidence>
<keyword evidence="1" id="KW-0479">Metal-binding</keyword>
<dbReference type="Gene3D" id="6.10.140.2220">
    <property type="match status" value="1"/>
</dbReference>
<dbReference type="InterPro" id="IPR046341">
    <property type="entry name" value="SET_dom_sf"/>
</dbReference>
<dbReference type="PROSITE" id="PS50865">
    <property type="entry name" value="ZF_MYND_2"/>
    <property type="match status" value="1"/>
</dbReference>
<evidence type="ECO:0000259" key="6">
    <source>
        <dbReference type="PROSITE" id="PS50865"/>
    </source>
</evidence>
<organism evidence="7 8">
    <name type="scientific">Caenorhabditis angaria</name>
    <dbReference type="NCBI Taxonomy" id="860376"/>
    <lineage>
        <taxon>Eukaryota</taxon>
        <taxon>Metazoa</taxon>
        <taxon>Ecdysozoa</taxon>
        <taxon>Nematoda</taxon>
        <taxon>Chromadorea</taxon>
        <taxon>Rhabditida</taxon>
        <taxon>Rhabditina</taxon>
        <taxon>Rhabditomorpha</taxon>
        <taxon>Rhabditoidea</taxon>
        <taxon>Rhabditidae</taxon>
        <taxon>Peloderinae</taxon>
        <taxon>Caenorhabditis</taxon>
    </lineage>
</organism>
<feature type="compositionally biased region" description="Basic residues" evidence="5">
    <location>
        <begin position="511"/>
        <end position="524"/>
    </location>
</feature>
<sequence length="547" mass="63638">MTSGDAPLEFIGIEKIGSKPKSKQFYPFAYSLLDTMKETYCWTCLKKEVEVTCKTCNIAKFCTSECESAGSFDHKYECPALQKFPELKIEERMLLRIVGRYLDIQNGVDKKIADFYKNRESSRSVMEIWHHCEEMKNDVNAVRNFDRIYNAIEEFLGKIDKDIVFQLHSRNFINRHSISNPDYLIEIGKGLYLDLCRYDHSCRPNAIYSCNGTVASLRALHDNVDLEDVEKTHYTYIELPPCKIQRRHMLKETWYFECHCERCDDPADNWLTSVICPTCINGSEFRNTIKIHGPEAYANQETLEIICSRCQTTLDREYVYFALEGMRTIRQTLDGATDVSTDTMELLKIYQGALISYERVLPMSNSYFCQLIAAMIPLVQRASMTRRERAIASLDLHAKCEPFVRYVYRYAHPSKAMHFLQMGQLHDELGNGKEAARYLIEAHRIMDYLFGPGHYLSNQTKNLMNYVLQTLKTFQKNFVNVLERVPEAKDALNQRFLMKDEKLAIKEAAKNKKNKNKKNKHKGKQYIQEKNVENDELGDLPELISQI</sequence>
<comment type="caution">
    <text evidence="7">The sequence shown here is derived from an EMBL/GenBank/DDBJ whole genome shotgun (WGS) entry which is preliminary data.</text>
</comment>
<name>A0A9P1N7J5_9PELO</name>
<dbReference type="PANTHER" id="PTHR12197">
    <property type="entry name" value="HISTONE-LYSINE N-METHYLTRANSFERASE SMYD"/>
    <property type="match status" value="1"/>
</dbReference>
<evidence type="ECO:0000256" key="2">
    <source>
        <dbReference type="ARBA" id="ARBA00022771"/>
    </source>
</evidence>
<dbReference type="Proteomes" id="UP001152747">
    <property type="component" value="Unassembled WGS sequence"/>
</dbReference>
<evidence type="ECO:0000256" key="4">
    <source>
        <dbReference type="PROSITE-ProRule" id="PRU00134"/>
    </source>
</evidence>
<dbReference type="Gene3D" id="2.170.270.10">
    <property type="entry name" value="SET domain"/>
    <property type="match status" value="1"/>
</dbReference>
<evidence type="ECO:0000256" key="1">
    <source>
        <dbReference type="ARBA" id="ARBA00022723"/>
    </source>
</evidence>
<dbReference type="OrthoDB" id="265717at2759"/>
<dbReference type="Gene3D" id="1.25.40.10">
    <property type="entry name" value="Tetratricopeptide repeat domain"/>
    <property type="match status" value="1"/>
</dbReference>
<gene>
    <name evidence="7" type="ORF">CAMP_LOCUS16712</name>
</gene>
<reference evidence="7" key="1">
    <citation type="submission" date="2022-11" db="EMBL/GenBank/DDBJ databases">
        <authorList>
            <person name="Kikuchi T."/>
        </authorList>
    </citation>
    <scope>NUCLEOTIDE SEQUENCE</scope>
    <source>
        <strain evidence="7">PS1010</strain>
    </source>
</reference>
<dbReference type="GO" id="GO:0005634">
    <property type="term" value="C:nucleus"/>
    <property type="evidence" value="ECO:0007669"/>
    <property type="project" value="TreeGrafter"/>
</dbReference>
<protein>
    <recommendedName>
        <fullName evidence="6">MYND-type domain-containing protein</fullName>
    </recommendedName>
</protein>
<evidence type="ECO:0000313" key="7">
    <source>
        <dbReference type="EMBL" id="CAI5454075.1"/>
    </source>
</evidence>
<proteinExistence type="predicted"/>